<evidence type="ECO:0000313" key="4">
    <source>
        <dbReference type="Proteomes" id="UP001144471"/>
    </source>
</evidence>
<feature type="coiled-coil region" evidence="1">
    <location>
        <begin position="219"/>
        <end position="277"/>
    </location>
</feature>
<dbReference type="CDD" id="cd02440">
    <property type="entry name" value="AdoMet_MTases"/>
    <property type="match status" value="1"/>
</dbReference>
<evidence type="ECO:0000259" key="2">
    <source>
        <dbReference type="Pfam" id="PF13847"/>
    </source>
</evidence>
<dbReference type="Gene3D" id="3.40.50.150">
    <property type="entry name" value="Vaccinia Virus protein VP39"/>
    <property type="match status" value="1"/>
</dbReference>
<dbReference type="EMBL" id="BSDY01000010">
    <property type="protein sequence ID" value="GLI56784.1"/>
    <property type="molecule type" value="Genomic_DNA"/>
</dbReference>
<keyword evidence="1" id="KW-0175">Coiled coil</keyword>
<evidence type="ECO:0000256" key="1">
    <source>
        <dbReference type="SAM" id="Coils"/>
    </source>
</evidence>
<proteinExistence type="predicted"/>
<accession>A0A9W6GKF9</accession>
<dbReference type="InterPro" id="IPR025714">
    <property type="entry name" value="Methyltranfer_dom"/>
</dbReference>
<dbReference type="SUPFAM" id="SSF53335">
    <property type="entry name" value="S-adenosyl-L-methionine-dependent methyltransferases"/>
    <property type="match status" value="1"/>
</dbReference>
<dbReference type="Proteomes" id="UP001144471">
    <property type="component" value="Unassembled WGS sequence"/>
</dbReference>
<protein>
    <recommendedName>
        <fullName evidence="2">Methyltransferase domain-containing protein</fullName>
    </recommendedName>
</protein>
<feature type="domain" description="Methyltransferase" evidence="2">
    <location>
        <begin position="36"/>
        <end position="143"/>
    </location>
</feature>
<dbReference type="InterPro" id="IPR029063">
    <property type="entry name" value="SAM-dependent_MTases_sf"/>
</dbReference>
<reference evidence="3" key="1">
    <citation type="submission" date="2022-12" db="EMBL/GenBank/DDBJ databases">
        <title>Reference genome sequencing for broad-spectrum identification of bacterial and archaeal isolates by mass spectrometry.</title>
        <authorList>
            <person name="Sekiguchi Y."/>
            <person name="Tourlousse D.M."/>
        </authorList>
    </citation>
    <scope>NUCLEOTIDE SEQUENCE</scope>
    <source>
        <strain evidence="3">10succ1</strain>
    </source>
</reference>
<organism evidence="3 4">
    <name type="scientific">Propionigenium maris DSM 9537</name>
    <dbReference type="NCBI Taxonomy" id="1123000"/>
    <lineage>
        <taxon>Bacteria</taxon>
        <taxon>Fusobacteriati</taxon>
        <taxon>Fusobacteriota</taxon>
        <taxon>Fusobacteriia</taxon>
        <taxon>Fusobacteriales</taxon>
        <taxon>Fusobacteriaceae</taxon>
        <taxon>Propionigenium</taxon>
    </lineage>
</organism>
<sequence>MIKPLDKIYEAYFNSMGEKFGEKVRKRIHWICQKAEGEKILDIGCSQGIASILLGREGKSVLGLDLLEESIEFAKEMLAKEESTTKERVIFKSENFMNFDFKDEKYDTILLTEVLEHVTDPKRFVDKAKMLLKNNGRMVVTVPFGINDYFDHKKTYYVNDILELIPDDFEVKDLNIMGSWVGVVAKKSSNKENSLEYKYFLKKAEEGFFTQEQELLKFKKRLQKNISVLKEEKQLSERKLEKLEVLEKANETLEKKLEKANKEIEKLKLEQLKLLNSEEKALLELKKVVKKNNILSNSKLGRLTIKYWDFRNNIKKKRGL</sequence>
<evidence type="ECO:0000313" key="3">
    <source>
        <dbReference type="EMBL" id="GLI56784.1"/>
    </source>
</evidence>
<dbReference type="PANTHER" id="PTHR43861">
    <property type="entry name" value="TRANS-ACONITATE 2-METHYLTRANSFERASE-RELATED"/>
    <property type="match status" value="1"/>
</dbReference>
<dbReference type="RefSeq" id="WP_281836145.1">
    <property type="nucleotide sequence ID" value="NZ_BSDY01000010.1"/>
</dbReference>
<dbReference type="AlphaFoldDB" id="A0A9W6GKF9"/>
<keyword evidence="4" id="KW-1185">Reference proteome</keyword>
<comment type="caution">
    <text evidence="3">The sequence shown here is derived from an EMBL/GenBank/DDBJ whole genome shotgun (WGS) entry which is preliminary data.</text>
</comment>
<gene>
    <name evidence="3" type="ORF">PM10SUCC1_22980</name>
</gene>
<dbReference type="PANTHER" id="PTHR43861:SF6">
    <property type="entry name" value="METHYLTRANSFERASE TYPE 11"/>
    <property type="match status" value="1"/>
</dbReference>
<name>A0A9W6GKF9_9FUSO</name>
<dbReference type="Pfam" id="PF13847">
    <property type="entry name" value="Methyltransf_31"/>
    <property type="match status" value="1"/>
</dbReference>